<evidence type="ECO:0000313" key="5">
    <source>
        <dbReference type="Proteomes" id="UP000649617"/>
    </source>
</evidence>
<dbReference type="InterPro" id="IPR057326">
    <property type="entry name" value="KR_dom"/>
</dbReference>
<dbReference type="PANTHER" id="PTHR43477:SF1">
    <property type="entry name" value="DIHYDROANTICAPSIN 7-DEHYDROGENASE"/>
    <property type="match status" value="1"/>
</dbReference>
<evidence type="ECO:0000259" key="3">
    <source>
        <dbReference type="SMART" id="SM00822"/>
    </source>
</evidence>
<dbReference type="Pfam" id="PF13561">
    <property type="entry name" value="adh_short_C2"/>
    <property type="match status" value="1"/>
</dbReference>
<keyword evidence="5" id="KW-1185">Reference proteome</keyword>
<feature type="domain" description="Ketoreductase" evidence="3">
    <location>
        <begin position="6"/>
        <end position="175"/>
    </location>
</feature>
<dbReference type="CDD" id="cd11731">
    <property type="entry name" value="Lin1944_like_SDR_c"/>
    <property type="match status" value="1"/>
</dbReference>
<dbReference type="PRINTS" id="PR00081">
    <property type="entry name" value="GDHRDH"/>
</dbReference>
<proteinExistence type="inferred from homology"/>
<protein>
    <submittedName>
        <fullName evidence="4">DCXR protein</fullName>
    </submittedName>
</protein>
<organism evidence="4 5">
    <name type="scientific">Symbiodinium pilosum</name>
    <name type="common">Dinoflagellate</name>
    <dbReference type="NCBI Taxonomy" id="2952"/>
    <lineage>
        <taxon>Eukaryota</taxon>
        <taxon>Sar</taxon>
        <taxon>Alveolata</taxon>
        <taxon>Dinophyceae</taxon>
        <taxon>Suessiales</taxon>
        <taxon>Symbiodiniaceae</taxon>
        <taxon>Symbiodinium</taxon>
    </lineage>
</organism>
<dbReference type="InterPro" id="IPR051122">
    <property type="entry name" value="SDR_DHRS6-like"/>
</dbReference>
<accession>A0A812NIS4</accession>
<dbReference type="SUPFAM" id="SSF51735">
    <property type="entry name" value="NAD(P)-binding Rossmann-fold domains"/>
    <property type="match status" value="1"/>
</dbReference>
<dbReference type="EMBL" id="CAJNIZ010011112">
    <property type="protein sequence ID" value="CAE7312859.1"/>
    <property type="molecule type" value="Genomic_DNA"/>
</dbReference>
<dbReference type="AlphaFoldDB" id="A0A812NIS4"/>
<dbReference type="OrthoDB" id="294295at2759"/>
<reference evidence="4" key="1">
    <citation type="submission" date="2021-02" db="EMBL/GenBank/DDBJ databases">
        <authorList>
            <person name="Dougan E. K."/>
            <person name="Rhodes N."/>
            <person name="Thang M."/>
            <person name="Chan C."/>
        </authorList>
    </citation>
    <scope>NUCLEOTIDE SEQUENCE</scope>
</reference>
<dbReference type="GO" id="GO:0016491">
    <property type="term" value="F:oxidoreductase activity"/>
    <property type="evidence" value="ECO:0007669"/>
    <property type="project" value="UniProtKB-KW"/>
</dbReference>
<evidence type="ECO:0000256" key="2">
    <source>
        <dbReference type="ARBA" id="ARBA00023002"/>
    </source>
</evidence>
<dbReference type="PANTHER" id="PTHR43477">
    <property type="entry name" value="DIHYDROANTICAPSIN 7-DEHYDROGENASE"/>
    <property type="match status" value="1"/>
</dbReference>
<sequence length="233" mass="24349">MELQDKKVLIFGGTSGIGLATTLLLQQAGAHVVAISRDPAKAGELPGVALRACDVRDRDALSQLFAEEAPFDVLISAATGGERANGPFLQMDLDGYQGSFDKLWGYTNCVRLGAQHLSERGNIVLVSGSPARRAKPGQAAIASVGGAVEQFVRAVAAELAPRRINIVSPGVIATPMFGPDSEAREGMLQGATAKNLIPRPGTPEEVAQGILFVVQNDFVTGTTVDVDGGWLLS</sequence>
<evidence type="ECO:0000256" key="1">
    <source>
        <dbReference type="ARBA" id="ARBA00006484"/>
    </source>
</evidence>
<name>A0A812NIS4_SYMPI</name>
<comment type="caution">
    <text evidence="4">The sequence shown here is derived from an EMBL/GenBank/DDBJ whole genome shotgun (WGS) entry which is preliminary data.</text>
</comment>
<dbReference type="InterPro" id="IPR002347">
    <property type="entry name" value="SDR_fam"/>
</dbReference>
<keyword evidence="2" id="KW-0560">Oxidoreductase</keyword>
<comment type="similarity">
    <text evidence="1">Belongs to the short-chain dehydrogenases/reductases (SDR) family.</text>
</comment>
<dbReference type="InterPro" id="IPR036291">
    <property type="entry name" value="NAD(P)-bd_dom_sf"/>
</dbReference>
<evidence type="ECO:0000313" key="4">
    <source>
        <dbReference type="EMBL" id="CAE7312859.1"/>
    </source>
</evidence>
<dbReference type="Proteomes" id="UP000649617">
    <property type="component" value="Unassembled WGS sequence"/>
</dbReference>
<dbReference type="SMART" id="SM00822">
    <property type="entry name" value="PKS_KR"/>
    <property type="match status" value="1"/>
</dbReference>
<gene>
    <name evidence="4" type="primary">DCXR</name>
    <name evidence="4" type="ORF">SPIL2461_LOCUS7134</name>
</gene>
<dbReference type="Gene3D" id="3.40.50.720">
    <property type="entry name" value="NAD(P)-binding Rossmann-like Domain"/>
    <property type="match status" value="1"/>
</dbReference>